<dbReference type="EMBL" id="NOKQ01000230">
    <property type="protein sequence ID" value="OZS77457.1"/>
    <property type="molecule type" value="Genomic_DNA"/>
</dbReference>
<sequence length="388" mass="42848">MTFQIKNPDAKPQVNEEHKAQILNALQSEDPNAFAEAMAQFANSIQKDILDQARKEMNEVNSDNQILSSRGVHLLTTEEKEYYNEVIAAEGFGGVDKLVPPTTINRVFDDLQQNHPLLSRIEFQNVTGTSQWLVNTSGQNPAWWGKLCDDIKQLLTKGFELISVDLFKLSAYIPVCKAMLDLGPEWLDRYVRAVLEEAMAIGLEEGIVKGTGKDEPIGMIRNLKGAVVDGVYPEKAAVALTDLSPQTLGAEVMAKLAITAKDESGNPTMTRVIESVLMVVNPVDYWTTLFGALAYRVQTGQYVFNLPVETDIVQSNAVPTGKMIVGVAKDYFMGVGSTRKIEYSDEVRFIEDERVYISKQYANGRPKTADSFLVFDISGVNAAGPETP</sequence>
<proteinExistence type="predicted"/>
<dbReference type="NCBIfam" id="TIGR01554">
    <property type="entry name" value="major_cap_HK97"/>
    <property type="match status" value="1"/>
</dbReference>
<evidence type="ECO:0000256" key="1">
    <source>
        <dbReference type="ARBA" id="ARBA00004328"/>
    </source>
</evidence>
<gene>
    <name evidence="3" type="ORF">CF394_11285</name>
</gene>
<evidence type="ECO:0000313" key="3">
    <source>
        <dbReference type="EMBL" id="OZS77457.1"/>
    </source>
</evidence>
<dbReference type="Pfam" id="PF05065">
    <property type="entry name" value="Phage_capsid"/>
    <property type="match status" value="1"/>
</dbReference>
<feature type="domain" description="Phage capsid-like C-terminal" evidence="2">
    <location>
        <begin position="98"/>
        <end position="375"/>
    </location>
</feature>
<keyword evidence="4" id="KW-1185">Reference proteome</keyword>
<comment type="caution">
    <text evidence="3">The sequence shown here is derived from an EMBL/GenBank/DDBJ whole genome shotgun (WGS) entry which is preliminary data.</text>
</comment>
<dbReference type="OrthoDB" id="2043141at2"/>
<accession>A0A264W341</accession>
<evidence type="ECO:0000259" key="2">
    <source>
        <dbReference type="Pfam" id="PF05065"/>
    </source>
</evidence>
<name>A0A264W341_9BACL</name>
<dbReference type="AlphaFoldDB" id="A0A264W341"/>
<organism evidence="3 4">
    <name type="scientific">Tetzosporium hominis</name>
    <dbReference type="NCBI Taxonomy" id="2020506"/>
    <lineage>
        <taxon>Bacteria</taxon>
        <taxon>Bacillati</taxon>
        <taxon>Bacillota</taxon>
        <taxon>Bacilli</taxon>
        <taxon>Bacillales</taxon>
        <taxon>Caryophanaceae</taxon>
        <taxon>Tetzosporium</taxon>
    </lineage>
</organism>
<dbReference type="SUPFAM" id="SSF56563">
    <property type="entry name" value="Major capsid protein gp5"/>
    <property type="match status" value="1"/>
</dbReference>
<dbReference type="Proteomes" id="UP000217065">
    <property type="component" value="Unassembled WGS sequence"/>
</dbReference>
<dbReference type="InterPro" id="IPR024455">
    <property type="entry name" value="Phage_capsid"/>
</dbReference>
<reference evidence="3 4" key="1">
    <citation type="submission" date="2017-07" db="EMBL/GenBank/DDBJ databases">
        <title>Tetzosporium hominis gen.nov. sp.nov.</title>
        <authorList>
            <person name="Tetz G."/>
            <person name="Tetz V."/>
        </authorList>
    </citation>
    <scope>NUCLEOTIDE SEQUENCE [LARGE SCALE GENOMIC DNA]</scope>
    <source>
        <strain evidence="3 4">VT-49</strain>
    </source>
</reference>
<protein>
    <submittedName>
        <fullName evidence="3">Phage major capsid protein</fullName>
    </submittedName>
</protein>
<comment type="subcellular location">
    <subcellularLocation>
        <location evidence="1">Virion</location>
    </subcellularLocation>
</comment>
<dbReference type="InterPro" id="IPR054612">
    <property type="entry name" value="Phage_capsid-like_C"/>
</dbReference>
<evidence type="ECO:0000313" key="4">
    <source>
        <dbReference type="Proteomes" id="UP000217065"/>
    </source>
</evidence>
<dbReference type="RefSeq" id="WP_094943763.1">
    <property type="nucleotide sequence ID" value="NZ_NOKQ01000230.1"/>
</dbReference>